<dbReference type="GO" id="GO:0032259">
    <property type="term" value="P:methylation"/>
    <property type="evidence" value="ECO:0007669"/>
    <property type="project" value="UniProtKB-KW"/>
</dbReference>
<organism evidence="4 5">
    <name type="scientific">Anabaena lutea FACHB-196</name>
    <dbReference type="NCBI Taxonomy" id="2692881"/>
    <lineage>
        <taxon>Bacteria</taxon>
        <taxon>Bacillati</taxon>
        <taxon>Cyanobacteriota</taxon>
        <taxon>Cyanophyceae</taxon>
        <taxon>Nostocales</taxon>
        <taxon>Nostocaceae</taxon>
        <taxon>Anabaena</taxon>
    </lineage>
</organism>
<dbReference type="PIRSF" id="PIRSF000398">
    <property type="entry name" value="M_m6A_EcoRV"/>
    <property type="match status" value="1"/>
</dbReference>
<dbReference type="Pfam" id="PF02086">
    <property type="entry name" value="MethyltransfD12"/>
    <property type="match status" value="1"/>
</dbReference>
<dbReference type="Gene3D" id="3.40.50.150">
    <property type="entry name" value="Vaccinia Virus protein VP39"/>
    <property type="match status" value="2"/>
</dbReference>
<sequence length="272" mass="32028">MNKLIKSPLRYPGGKSRLVKQILPQIPLDVTEFREPFIGGGSVFLAVKSLFEEHIRKYWINDLYFDLYSFWKYAKDDITNLVLKIEQFKENSPNGRELYNYLKNIDHLSNDFDVAVRFFIMNRITFSGVMDSGGYSQQAYEKRFTLSSITRLQNISQSLSDVKITCGDYETLLMTEGNNVFIFLDPPYYQPTKSKLYGVKGNLHTSFDHQRFAESLKKCPHKWLLTYDDCPEIRDLFDFAQITEFELQYGMNNYKQEKAKKGKELFIKNYYL</sequence>
<keyword evidence="1 4" id="KW-0489">Methyltransferase</keyword>
<dbReference type="EMBL" id="JACJST010000053">
    <property type="protein sequence ID" value="MBD2571381.1"/>
    <property type="molecule type" value="Genomic_DNA"/>
</dbReference>
<protein>
    <submittedName>
        <fullName evidence="4">DNA adenine methylase</fullName>
    </submittedName>
</protein>
<reference evidence="4 5" key="1">
    <citation type="journal article" date="2020" name="ISME J.">
        <title>Comparative genomics reveals insights into cyanobacterial evolution and habitat adaptation.</title>
        <authorList>
            <person name="Chen M.Y."/>
            <person name="Teng W.K."/>
            <person name="Zhao L."/>
            <person name="Hu C.X."/>
            <person name="Zhou Y.K."/>
            <person name="Han B.P."/>
            <person name="Song L.R."/>
            <person name="Shu W.S."/>
        </authorList>
    </citation>
    <scope>NUCLEOTIDE SEQUENCE [LARGE SCALE GENOMIC DNA]</scope>
    <source>
        <strain evidence="4 5">FACHB-196</strain>
    </source>
</reference>
<proteinExistence type="predicted"/>
<dbReference type="InterPro" id="IPR012263">
    <property type="entry name" value="M_m6A_EcoRV"/>
</dbReference>
<name>A0ABR8FMH5_9NOST</name>
<dbReference type="PRINTS" id="PR00505">
    <property type="entry name" value="D12N6MTFRASE"/>
</dbReference>
<gene>
    <name evidence="4" type="ORF">H6G59_26585</name>
</gene>
<comment type="caution">
    <text evidence="4">The sequence shown here is derived from an EMBL/GenBank/DDBJ whole genome shotgun (WGS) entry which is preliminary data.</text>
</comment>
<dbReference type="InterPro" id="IPR029063">
    <property type="entry name" value="SAM-dependent_MTases_sf"/>
</dbReference>
<evidence type="ECO:0000313" key="5">
    <source>
        <dbReference type="Proteomes" id="UP000640531"/>
    </source>
</evidence>
<keyword evidence="3" id="KW-0949">S-adenosyl-L-methionine</keyword>
<keyword evidence="2" id="KW-0808">Transferase</keyword>
<evidence type="ECO:0000256" key="1">
    <source>
        <dbReference type="ARBA" id="ARBA00022603"/>
    </source>
</evidence>
<accession>A0ABR8FMH5</accession>
<keyword evidence="5" id="KW-1185">Reference proteome</keyword>
<dbReference type="PANTHER" id="PTHR30481:SF2">
    <property type="entry name" value="SITE-SPECIFIC DNA-METHYLTRANSFERASE (ADENINE-SPECIFIC)"/>
    <property type="match status" value="1"/>
</dbReference>
<dbReference type="PANTHER" id="PTHR30481">
    <property type="entry name" value="DNA ADENINE METHYLASE"/>
    <property type="match status" value="1"/>
</dbReference>
<dbReference type="SUPFAM" id="SSF53335">
    <property type="entry name" value="S-adenosyl-L-methionine-dependent methyltransferases"/>
    <property type="match status" value="1"/>
</dbReference>
<evidence type="ECO:0000256" key="3">
    <source>
        <dbReference type="ARBA" id="ARBA00022691"/>
    </source>
</evidence>
<evidence type="ECO:0000256" key="2">
    <source>
        <dbReference type="ARBA" id="ARBA00022679"/>
    </source>
</evidence>
<dbReference type="GO" id="GO:0008168">
    <property type="term" value="F:methyltransferase activity"/>
    <property type="evidence" value="ECO:0007669"/>
    <property type="project" value="UniProtKB-KW"/>
</dbReference>
<evidence type="ECO:0000313" key="4">
    <source>
        <dbReference type="EMBL" id="MBD2571381.1"/>
    </source>
</evidence>
<dbReference type="InterPro" id="IPR012327">
    <property type="entry name" value="MeTrfase_D12"/>
</dbReference>
<dbReference type="RefSeq" id="WP_190721050.1">
    <property type="nucleotide sequence ID" value="NZ_JACJST010000053.1"/>
</dbReference>
<dbReference type="Proteomes" id="UP000640531">
    <property type="component" value="Unassembled WGS sequence"/>
</dbReference>